<comment type="cofactor">
    <cofactor evidence="1">
        <name>FAD</name>
        <dbReference type="ChEBI" id="CHEBI:57692"/>
    </cofactor>
</comment>
<organism evidence="7 8">
    <name type="scientific">Pyricularia oryzae (strain 70-15 / ATCC MYA-4617 / FGSC 8958)</name>
    <name type="common">Rice blast fungus</name>
    <name type="synonym">Magnaporthe oryzae</name>
    <dbReference type="NCBI Taxonomy" id="242507"/>
    <lineage>
        <taxon>Eukaryota</taxon>
        <taxon>Fungi</taxon>
        <taxon>Dikarya</taxon>
        <taxon>Ascomycota</taxon>
        <taxon>Pezizomycotina</taxon>
        <taxon>Sordariomycetes</taxon>
        <taxon>Sordariomycetidae</taxon>
        <taxon>Magnaporthales</taxon>
        <taxon>Pyriculariaceae</taxon>
        <taxon>Pyricularia</taxon>
    </lineage>
</organism>
<dbReference type="InParanoid" id="A0A151V4J0"/>
<keyword evidence="3" id="KW-0274">FAD</keyword>
<dbReference type="VEuPathDB" id="FungiDB:MGG_10278"/>
<evidence type="ECO:0000259" key="6">
    <source>
        <dbReference type="Pfam" id="PF01494"/>
    </source>
</evidence>
<evidence type="ECO:0000313" key="7">
    <source>
        <dbReference type="EMBL" id="KYQ30503.1"/>
    </source>
</evidence>
<evidence type="ECO:0000256" key="1">
    <source>
        <dbReference type="ARBA" id="ARBA00001974"/>
    </source>
</evidence>
<dbReference type="PANTHER" id="PTHR47178">
    <property type="entry name" value="MONOOXYGENASE, FAD-BINDING"/>
    <property type="match status" value="1"/>
</dbReference>
<keyword evidence="4" id="KW-0560">Oxidoreductase</keyword>
<dbReference type="GO" id="GO:0071949">
    <property type="term" value="F:FAD binding"/>
    <property type="evidence" value="ECO:0007669"/>
    <property type="project" value="InterPro"/>
</dbReference>
<feature type="domain" description="FAD-binding" evidence="6">
    <location>
        <begin position="329"/>
        <end position="389"/>
    </location>
</feature>
<evidence type="ECO:0000256" key="4">
    <source>
        <dbReference type="ARBA" id="ARBA00023002"/>
    </source>
</evidence>
<keyword evidence="5" id="KW-0503">Monooxygenase</keyword>
<dbReference type="RefSeq" id="XP_016846007.1">
    <property type="nucleotide sequence ID" value="XM_016990524.1"/>
</dbReference>
<dbReference type="Pfam" id="PF01494">
    <property type="entry name" value="FAD_binding_3"/>
    <property type="match status" value="1"/>
</dbReference>
<protein>
    <recommendedName>
        <fullName evidence="6">FAD-binding domain-containing protein</fullName>
    </recommendedName>
</protein>
<dbReference type="Gene3D" id="3.50.50.60">
    <property type="entry name" value="FAD/NAD(P)-binding domain"/>
    <property type="match status" value="1"/>
</dbReference>
<dbReference type="PRINTS" id="PR00420">
    <property type="entry name" value="RNGMNOXGNASE"/>
</dbReference>
<dbReference type="SUPFAM" id="SSF51905">
    <property type="entry name" value="FAD/NAD(P)-binding domain"/>
    <property type="match status" value="1"/>
</dbReference>
<dbReference type="Proteomes" id="UP000009058">
    <property type="component" value="Unassembled WGS sequence"/>
</dbReference>
<evidence type="ECO:0000256" key="3">
    <source>
        <dbReference type="ARBA" id="ARBA00022827"/>
    </source>
</evidence>
<proteinExistence type="predicted"/>
<keyword evidence="8" id="KW-1185">Reference proteome</keyword>
<dbReference type="OMA" id="GKCHLPW"/>
<dbReference type="PANTHER" id="PTHR47178:SF5">
    <property type="entry name" value="FAD-BINDING DOMAIN-CONTAINING PROTEIN"/>
    <property type="match status" value="1"/>
</dbReference>
<sequence>MAALDVIIIGGGLAGACLANGLLNKAKDLVNVDVYEMDKRDSQRDGYQIRLGSYALTGFRACLTDRQYADLLLSFGRSGGVVSSAPTIFNPKMELLLELGKFPAYTKSAPIGRARLRNMLQAPLLEHNMMHHGKTFVRYEILKAAEGSSSPEDRRIRVHFADGTSADCDVLISAEGSGSRINRQLGCNNIVENPETESGGILGKCHVPWSVLRELPRVLVEKGTIFTAGSGCRLFAAVYLPDKYNSQPEAMDEGKPSDYDESQSSLMVSFAWEGTPLPREVVKLPDPKAFMRQKMAEAGWHPEYAKLIDALEPDALQSVPLRQARDTPVDWRRRARADPAHAADPDVAHPRVWLLGDSFHPMLPSRGMGANNAICDSADVLGPLMELARQKKKLGHVPDEAARAQLAEYENAMIPRSMRWVKTSASQSLPDFDTFQGKIVIFGIRLVLAVVGTAVSIAKTFGWKPHDEAPELP</sequence>
<keyword evidence="2" id="KW-0285">Flavoprotein</keyword>
<dbReference type="eggNOG" id="ENOG502SIF1">
    <property type="taxonomic scope" value="Eukaryota"/>
</dbReference>
<reference evidence="7 8" key="1">
    <citation type="journal article" date="2005" name="Nature">
        <title>The genome sequence of the rice blast fungus Magnaporthe grisea.</title>
        <authorList>
            <person name="Dean R.A."/>
            <person name="Talbot N.J."/>
            <person name="Ebbole D.J."/>
            <person name="Farman M.L."/>
            <person name="Mitchell T.K."/>
            <person name="Orbach M.J."/>
            <person name="Thon M."/>
            <person name="Kulkarni R."/>
            <person name="Xu J.R."/>
            <person name="Pan H."/>
            <person name="Read N.D."/>
            <person name="Lee Y.H."/>
            <person name="Carbone I."/>
            <person name="Brown D."/>
            <person name="Oh Y.Y."/>
            <person name="Donofrio N."/>
            <person name="Jeong J.S."/>
            <person name="Soanes D.M."/>
            <person name="Djonovic S."/>
            <person name="Kolomiets E."/>
            <person name="Rehmeyer C."/>
            <person name="Li W."/>
            <person name="Harding M."/>
            <person name="Kim S."/>
            <person name="Lebrun M.H."/>
            <person name="Bohnert H."/>
            <person name="Coughlan S."/>
            <person name="Butler J."/>
            <person name="Calvo S."/>
            <person name="Ma L.J."/>
            <person name="Nicol R."/>
            <person name="Purcell S."/>
            <person name="Nusbaum C."/>
            <person name="Galagan J.E."/>
            <person name="Birren B.W."/>
        </authorList>
    </citation>
    <scope>NUCLEOTIDE SEQUENCE [LARGE SCALE GENOMIC DNA]</scope>
    <source>
        <strain evidence="8">70-15 / ATCC MYA-4617 / FGSC 8958</strain>
    </source>
</reference>
<gene>
    <name evidence="7" type="ORF">MGG_10278</name>
</gene>
<dbReference type="InterPro" id="IPR002938">
    <property type="entry name" value="FAD-bd"/>
</dbReference>
<dbReference type="InterPro" id="IPR036188">
    <property type="entry name" value="FAD/NAD-bd_sf"/>
</dbReference>
<evidence type="ECO:0000256" key="5">
    <source>
        <dbReference type="ARBA" id="ARBA00023033"/>
    </source>
</evidence>
<name>A0A151V4J0_PYRO7</name>
<dbReference type="OrthoDB" id="655030at2759"/>
<evidence type="ECO:0000256" key="2">
    <source>
        <dbReference type="ARBA" id="ARBA00022630"/>
    </source>
</evidence>
<accession>A0A151V4J0</accession>
<evidence type="ECO:0000313" key="8">
    <source>
        <dbReference type="Proteomes" id="UP000009058"/>
    </source>
</evidence>
<dbReference type="GO" id="GO:0004497">
    <property type="term" value="F:monooxygenase activity"/>
    <property type="evidence" value="ECO:0007669"/>
    <property type="project" value="UniProtKB-KW"/>
</dbReference>
<dbReference type="AlphaFoldDB" id="A0A151V4J0"/>
<dbReference type="EMBL" id="JH165178">
    <property type="protein sequence ID" value="KYQ30503.1"/>
    <property type="molecule type" value="Genomic_DNA"/>
</dbReference>
<dbReference type="KEGG" id="mgr:MGG_10278"/>
<dbReference type="GeneID" id="2681830"/>
<dbReference type="SMR" id="A0A151V4J0"/>